<dbReference type="Proteomes" id="UP000734218">
    <property type="component" value="Unassembled WGS sequence"/>
</dbReference>
<organism evidence="1 2">
    <name type="scientific">Sphingomonas jejuensis</name>
    <dbReference type="NCBI Taxonomy" id="904715"/>
    <lineage>
        <taxon>Bacteria</taxon>
        <taxon>Pseudomonadati</taxon>
        <taxon>Pseudomonadota</taxon>
        <taxon>Alphaproteobacteria</taxon>
        <taxon>Sphingomonadales</taxon>
        <taxon>Sphingomonadaceae</taxon>
        <taxon>Sphingomonas</taxon>
    </lineage>
</organism>
<reference evidence="1 2" key="1">
    <citation type="submission" date="2020-03" db="EMBL/GenBank/DDBJ databases">
        <title>Genomic Encyclopedia of Type Strains, Phase IV (KMG-IV): sequencing the most valuable type-strain genomes for metagenomic binning, comparative biology and taxonomic classification.</title>
        <authorList>
            <person name="Goeker M."/>
        </authorList>
    </citation>
    <scope>NUCLEOTIDE SEQUENCE [LARGE SCALE GENOMIC DNA]</scope>
    <source>
        <strain evidence="1 2">DSM 27651</strain>
    </source>
</reference>
<sequence length="48" mass="4982">MKQAMILLVLGLLTSGCDTARDRVEANDAAAETTAVVTNQAPAEPAPR</sequence>
<gene>
    <name evidence="1" type="ORF">GGR88_002306</name>
</gene>
<dbReference type="PROSITE" id="PS51257">
    <property type="entry name" value="PROKAR_LIPOPROTEIN"/>
    <property type="match status" value="1"/>
</dbReference>
<name>A0ABX0XPK8_9SPHN</name>
<accession>A0ABX0XPK8</accession>
<keyword evidence="2" id="KW-1185">Reference proteome</keyword>
<dbReference type="EMBL" id="JAATJE010000002">
    <property type="protein sequence ID" value="NJC34792.1"/>
    <property type="molecule type" value="Genomic_DNA"/>
</dbReference>
<dbReference type="RefSeq" id="WP_167955107.1">
    <property type="nucleotide sequence ID" value="NZ_JAATJE010000002.1"/>
</dbReference>
<evidence type="ECO:0000313" key="2">
    <source>
        <dbReference type="Proteomes" id="UP000734218"/>
    </source>
</evidence>
<protein>
    <submittedName>
        <fullName evidence="1">Uncharacterized protein YceK</fullName>
    </submittedName>
</protein>
<proteinExistence type="predicted"/>
<evidence type="ECO:0000313" key="1">
    <source>
        <dbReference type="EMBL" id="NJC34792.1"/>
    </source>
</evidence>
<comment type="caution">
    <text evidence="1">The sequence shown here is derived from an EMBL/GenBank/DDBJ whole genome shotgun (WGS) entry which is preliminary data.</text>
</comment>